<keyword evidence="8" id="KW-0408">Iron</keyword>
<evidence type="ECO:0000256" key="16">
    <source>
        <dbReference type="SAM" id="SignalP"/>
    </source>
</evidence>
<keyword evidence="4 14" id="KW-1134">Transmembrane beta strand</keyword>
<dbReference type="EMBL" id="JACGCU010000018">
    <property type="protein sequence ID" value="MBA6060032.1"/>
    <property type="molecule type" value="Genomic_DNA"/>
</dbReference>
<dbReference type="CDD" id="cd01347">
    <property type="entry name" value="ligand_gated_channel"/>
    <property type="match status" value="1"/>
</dbReference>
<evidence type="ECO:0000256" key="9">
    <source>
        <dbReference type="ARBA" id="ARBA00023065"/>
    </source>
</evidence>
<dbReference type="InterPro" id="IPR039426">
    <property type="entry name" value="TonB-dep_rcpt-like"/>
</dbReference>
<evidence type="ECO:0000256" key="13">
    <source>
        <dbReference type="ARBA" id="ARBA00023237"/>
    </source>
</evidence>
<keyword evidence="10 15" id="KW-0798">TonB box</keyword>
<dbReference type="InterPro" id="IPR037066">
    <property type="entry name" value="Plug_dom_sf"/>
</dbReference>
<evidence type="ECO:0000256" key="15">
    <source>
        <dbReference type="RuleBase" id="RU003357"/>
    </source>
</evidence>
<dbReference type="RefSeq" id="WP_182366934.1">
    <property type="nucleotide sequence ID" value="NZ_JACGCU010000018.1"/>
</dbReference>
<dbReference type="SUPFAM" id="SSF56935">
    <property type="entry name" value="Porins"/>
    <property type="match status" value="1"/>
</dbReference>
<keyword evidence="5" id="KW-0410">Iron transport</keyword>
<dbReference type="InterPro" id="IPR036942">
    <property type="entry name" value="Beta-barrel_TonB_sf"/>
</dbReference>
<evidence type="ECO:0000256" key="6">
    <source>
        <dbReference type="ARBA" id="ARBA00022692"/>
    </source>
</evidence>
<protein>
    <submittedName>
        <fullName evidence="19">TonB-dependent siderophore receptor</fullName>
    </submittedName>
</protein>
<dbReference type="InterPro" id="IPR012910">
    <property type="entry name" value="Plug_dom"/>
</dbReference>
<organism evidence="19 20">
    <name type="scientific">Pseudomonas juntendi</name>
    <dbReference type="NCBI Taxonomy" id="2666183"/>
    <lineage>
        <taxon>Bacteria</taxon>
        <taxon>Pseudomonadati</taxon>
        <taxon>Pseudomonadota</taxon>
        <taxon>Gammaproteobacteria</taxon>
        <taxon>Pseudomonadales</taxon>
        <taxon>Pseudomonadaceae</taxon>
        <taxon>Pseudomonas</taxon>
    </lineage>
</organism>
<evidence type="ECO:0000313" key="19">
    <source>
        <dbReference type="EMBL" id="MBA6060032.1"/>
    </source>
</evidence>
<name>A0A7W2JJC7_9PSED</name>
<dbReference type="AlphaFoldDB" id="A0A7W2JJC7"/>
<evidence type="ECO:0000256" key="3">
    <source>
        <dbReference type="ARBA" id="ARBA00022448"/>
    </source>
</evidence>
<dbReference type="GO" id="GO:0009279">
    <property type="term" value="C:cell outer membrane"/>
    <property type="evidence" value="ECO:0007669"/>
    <property type="project" value="UniProtKB-SubCell"/>
</dbReference>
<feature type="signal peptide" evidence="16">
    <location>
        <begin position="1"/>
        <end position="31"/>
    </location>
</feature>
<keyword evidence="9" id="KW-0406">Ion transport</keyword>
<feature type="domain" description="TonB-dependent receptor-like beta-barrel" evidence="17">
    <location>
        <begin position="258"/>
        <end position="692"/>
    </location>
</feature>
<dbReference type="InterPro" id="IPR010105">
    <property type="entry name" value="TonB_sidphr_rcpt"/>
</dbReference>
<proteinExistence type="inferred from homology"/>
<dbReference type="Pfam" id="PF00593">
    <property type="entry name" value="TonB_dep_Rec_b-barrel"/>
    <property type="match status" value="1"/>
</dbReference>
<dbReference type="PROSITE" id="PS52016">
    <property type="entry name" value="TONB_DEPENDENT_REC_3"/>
    <property type="match status" value="1"/>
</dbReference>
<dbReference type="Gene3D" id="2.170.130.10">
    <property type="entry name" value="TonB-dependent receptor, plug domain"/>
    <property type="match status" value="1"/>
</dbReference>
<evidence type="ECO:0000256" key="1">
    <source>
        <dbReference type="ARBA" id="ARBA00004571"/>
    </source>
</evidence>
<comment type="caution">
    <text evidence="19">The sequence shown here is derived from an EMBL/GenBank/DDBJ whole genome shotgun (WGS) entry which is preliminary data.</text>
</comment>
<evidence type="ECO:0000259" key="18">
    <source>
        <dbReference type="Pfam" id="PF07715"/>
    </source>
</evidence>
<evidence type="ECO:0000256" key="10">
    <source>
        <dbReference type="ARBA" id="ARBA00023077"/>
    </source>
</evidence>
<evidence type="ECO:0000313" key="20">
    <source>
        <dbReference type="Proteomes" id="UP000556620"/>
    </source>
</evidence>
<evidence type="ECO:0000256" key="12">
    <source>
        <dbReference type="ARBA" id="ARBA00023170"/>
    </source>
</evidence>
<dbReference type="GO" id="GO:0015891">
    <property type="term" value="P:siderophore transport"/>
    <property type="evidence" value="ECO:0007669"/>
    <property type="project" value="InterPro"/>
</dbReference>
<keyword evidence="7 16" id="KW-0732">Signal</keyword>
<dbReference type="NCBIfam" id="TIGR01783">
    <property type="entry name" value="TonB-siderophor"/>
    <property type="match status" value="1"/>
</dbReference>
<keyword evidence="3 14" id="KW-0813">Transport</keyword>
<dbReference type="GO" id="GO:0038023">
    <property type="term" value="F:signaling receptor activity"/>
    <property type="evidence" value="ECO:0007669"/>
    <property type="project" value="InterPro"/>
</dbReference>
<keyword evidence="11 14" id="KW-0472">Membrane</keyword>
<accession>A0A7W2JJC7</accession>
<evidence type="ECO:0000256" key="14">
    <source>
        <dbReference type="PROSITE-ProRule" id="PRU01360"/>
    </source>
</evidence>
<gene>
    <name evidence="19" type="ORF">H4C44_12685</name>
</gene>
<evidence type="ECO:0000256" key="4">
    <source>
        <dbReference type="ARBA" id="ARBA00022452"/>
    </source>
</evidence>
<evidence type="ECO:0000256" key="11">
    <source>
        <dbReference type="ARBA" id="ARBA00023136"/>
    </source>
</evidence>
<feature type="domain" description="TonB-dependent receptor plug" evidence="18">
    <location>
        <begin position="81"/>
        <end position="176"/>
    </location>
</feature>
<keyword evidence="6 14" id="KW-0812">Transmembrane</keyword>
<evidence type="ECO:0000256" key="2">
    <source>
        <dbReference type="ARBA" id="ARBA00009810"/>
    </source>
</evidence>
<dbReference type="Gene3D" id="2.40.170.20">
    <property type="entry name" value="TonB-dependent receptor, beta-barrel domain"/>
    <property type="match status" value="1"/>
</dbReference>
<dbReference type="PANTHER" id="PTHR32552:SF68">
    <property type="entry name" value="FERRICHROME OUTER MEMBRANE TRANSPORTER_PHAGE RECEPTOR"/>
    <property type="match status" value="1"/>
</dbReference>
<dbReference type="InterPro" id="IPR000531">
    <property type="entry name" value="Beta-barrel_TonB"/>
</dbReference>
<dbReference type="Proteomes" id="UP000556620">
    <property type="component" value="Unassembled WGS sequence"/>
</dbReference>
<dbReference type="Pfam" id="PF07715">
    <property type="entry name" value="Plug"/>
    <property type="match status" value="1"/>
</dbReference>
<evidence type="ECO:0000256" key="8">
    <source>
        <dbReference type="ARBA" id="ARBA00023004"/>
    </source>
</evidence>
<evidence type="ECO:0000256" key="7">
    <source>
        <dbReference type="ARBA" id="ARBA00022729"/>
    </source>
</evidence>
<comment type="subcellular location">
    <subcellularLocation>
        <location evidence="1 14">Cell outer membrane</location>
        <topology evidence="1 14">Multi-pass membrane protein</topology>
    </subcellularLocation>
</comment>
<keyword evidence="13 14" id="KW-0998">Cell outer membrane</keyword>
<dbReference type="PANTHER" id="PTHR32552">
    <property type="entry name" value="FERRICHROME IRON RECEPTOR-RELATED"/>
    <property type="match status" value="1"/>
</dbReference>
<feature type="chain" id="PRO_5030798811" evidence="16">
    <location>
        <begin position="32"/>
        <end position="725"/>
    </location>
</feature>
<comment type="similarity">
    <text evidence="2 14 15">Belongs to the TonB-dependent receptor family.</text>
</comment>
<evidence type="ECO:0000256" key="5">
    <source>
        <dbReference type="ARBA" id="ARBA00022496"/>
    </source>
</evidence>
<keyword evidence="12 19" id="KW-0675">Receptor</keyword>
<evidence type="ECO:0000259" key="17">
    <source>
        <dbReference type="Pfam" id="PF00593"/>
    </source>
</evidence>
<dbReference type="GO" id="GO:0015344">
    <property type="term" value="F:siderophore uptake transmembrane transporter activity"/>
    <property type="evidence" value="ECO:0007669"/>
    <property type="project" value="TreeGrafter"/>
</dbReference>
<reference evidence="19 20" key="1">
    <citation type="submission" date="2020-07" db="EMBL/GenBank/DDBJ databases">
        <title>Diversity of carbapenemase encoding genes among Pseudomonas putida group clinical isolates in a tertiary Brazilian hospital.</title>
        <authorList>
            <person name="Alberto-Lei F."/>
            <person name="Nodari C.S."/>
            <person name="Streling A.P."/>
            <person name="Paulino J.T."/>
            <person name="Bessa-Neto F.O."/>
            <person name="Cayo R."/>
            <person name="Gales A.C."/>
        </authorList>
    </citation>
    <scope>NUCLEOTIDE SEQUENCE [LARGE SCALE GENOMIC DNA]</scope>
    <source>
        <strain evidence="19 20">14535</strain>
    </source>
</reference>
<sequence>MRVPSNHLRLQFVRHAICLTAGLALHNAAQASDTAVVAAAEPPATQQDKASWTLEPVIVKGQRTSYSEANSTSATRTDTPVKEVPQSVQIITRSLIEEQSSATLGDALLNVSGVRPTRPEETLFTQPIVRGFPAEIYMNGMPAFGGTAAYIDPTSMIGVERVEVLKGPTSTLYGGGLGAPLGGLINVVNKRPEAEPSAFLSMRTGSFDTVNPAIDLNTPINDNIAARLSAEYQKNDSWIDQVEGERWSIQPSIAFQLSPDTELLLRGQYDKRSQLEYSGLPAEQALRGQIDRDAFPGAGHGQPHTTVENRLSTAELTHHFNDNTRLTVTGQYYEMQARDYGSWALGAADPVAAPTTYSIYKLYLPGNIRESTLDANLAFNVDALGGQHELLVGATYDNTHFWSAMSGAEYVGELDLANPVYDLDYGTTPVLSAGSATTNDYRTSALYLQDQATYGRWHLLASLRFTSIDLKQEGVVGDIDKRYHRATPRLGVTYDLTESLALYVAYAEGFRGAFNFTGLEAPKPELSRNYEAGVKLAFTDIGLSGTLALFEQTRRNVATPDPDPANAVMGYSVQSGEQRARGFETDLTWEPTPAVSILANYAYTQAEVREDNTIPVGDGLPRVPKHSGRLAARYRILDGAAKGLSFGAGVTALSARELTLPNTVSVPGYALLDAQVSYDFDRYSVSLSGVNLTGREVFETYQYLGSPLVLPTQPRSAYVTLSARF</sequence>